<proteinExistence type="predicted"/>
<reference evidence="2 3" key="1">
    <citation type="journal article" date="2023" name="Plants (Basel)">
        <title>Bridging the Gap: Combining Genomics and Transcriptomics Approaches to Understand Stylosanthes scabra, an Orphan Legume from the Brazilian Caatinga.</title>
        <authorList>
            <person name="Ferreira-Neto J.R.C."/>
            <person name="da Silva M.D."/>
            <person name="Binneck E."/>
            <person name="de Melo N.F."/>
            <person name="da Silva R.H."/>
            <person name="de Melo A.L.T.M."/>
            <person name="Pandolfi V."/>
            <person name="Bustamante F.O."/>
            <person name="Brasileiro-Vidal A.C."/>
            <person name="Benko-Iseppon A.M."/>
        </authorList>
    </citation>
    <scope>NUCLEOTIDE SEQUENCE [LARGE SCALE GENOMIC DNA]</scope>
    <source>
        <tissue evidence="2">Leaves</tissue>
    </source>
</reference>
<gene>
    <name evidence="2" type="ORF">PIB30_073878</name>
</gene>
<feature type="compositionally biased region" description="Basic and acidic residues" evidence="1">
    <location>
        <begin position="92"/>
        <end position="110"/>
    </location>
</feature>
<organism evidence="2 3">
    <name type="scientific">Stylosanthes scabra</name>
    <dbReference type="NCBI Taxonomy" id="79078"/>
    <lineage>
        <taxon>Eukaryota</taxon>
        <taxon>Viridiplantae</taxon>
        <taxon>Streptophyta</taxon>
        <taxon>Embryophyta</taxon>
        <taxon>Tracheophyta</taxon>
        <taxon>Spermatophyta</taxon>
        <taxon>Magnoliopsida</taxon>
        <taxon>eudicotyledons</taxon>
        <taxon>Gunneridae</taxon>
        <taxon>Pentapetalae</taxon>
        <taxon>rosids</taxon>
        <taxon>fabids</taxon>
        <taxon>Fabales</taxon>
        <taxon>Fabaceae</taxon>
        <taxon>Papilionoideae</taxon>
        <taxon>50 kb inversion clade</taxon>
        <taxon>dalbergioids sensu lato</taxon>
        <taxon>Dalbergieae</taxon>
        <taxon>Pterocarpus clade</taxon>
        <taxon>Stylosanthes</taxon>
    </lineage>
</organism>
<evidence type="ECO:0000313" key="3">
    <source>
        <dbReference type="Proteomes" id="UP001341840"/>
    </source>
</evidence>
<accession>A0ABU6XMF2</accession>
<name>A0ABU6XMF2_9FABA</name>
<feature type="region of interest" description="Disordered" evidence="1">
    <location>
        <begin position="67"/>
        <end position="112"/>
    </location>
</feature>
<feature type="compositionally biased region" description="Basic and acidic residues" evidence="1">
    <location>
        <begin position="67"/>
        <end position="83"/>
    </location>
</feature>
<protein>
    <submittedName>
        <fullName evidence="2">Uncharacterized protein</fullName>
    </submittedName>
</protein>
<evidence type="ECO:0000313" key="2">
    <source>
        <dbReference type="EMBL" id="MED6199219.1"/>
    </source>
</evidence>
<dbReference type="Proteomes" id="UP001341840">
    <property type="component" value="Unassembled WGS sequence"/>
</dbReference>
<dbReference type="EMBL" id="JASCZI010212354">
    <property type="protein sequence ID" value="MED6199219.1"/>
    <property type="molecule type" value="Genomic_DNA"/>
</dbReference>
<sequence>MKPRHLSECFLPEDKHPDFGDYWTDNISEVYFSIWEVPISDVDAITSKYLNQIRRNLNRAGAEKLSMRLQAKGREGSDGAGKRECRRRHRRNKEERERPRQRERNTERESSVATATLSCAVHGVTAVVTTMEPPILLLRNHRRRHEKEEDFLAAATPTRQHHCLWISLRRRSRMETSCSLAVAVKKMSGFPSSFVILSELHAAGVHGGSFVAGKGRLRH</sequence>
<comment type="caution">
    <text evidence="2">The sequence shown here is derived from an EMBL/GenBank/DDBJ whole genome shotgun (WGS) entry which is preliminary data.</text>
</comment>
<keyword evidence="3" id="KW-1185">Reference proteome</keyword>
<evidence type="ECO:0000256" key="1">
    <source>
        <dbReference type="SAM" id="MobiDB-lite"/>
    </source>
</evidence>